<evidence type="ECO:0000256" key="1">
    <source>
        <dbReference type="SAM" id="MobiDB-lite"/>
    </source>
</evidence>
<organism evidence="2 3">
    <name type="scientific">[Clostridium] leptum DSM 753</name>
    <dbReference type="NCBI Taxonomy" id="428125"/>
    <lineage>
        <taxon>Bacteria</taxon>
        <taxon>Bacillati</taxon>
        <taxon>Bacillota</taxon>
        <taxon>Clostridia</taxon>
        <taxon>Eubacteriales</taxon>
        <taxon>Oscillospiraceae</taxon>
        <taxon>Oscillospiraceae incertae sedis</taxon>
    </lineage>
</organism>
<dbReference type="Proteomes" id="UP000220611">
    <property type="component" value="Unassembled WGS sequence"/>
</dbReference>
<proteinExistence type="predicted"/>
<evidence type="ECO:0000313" key="2">
    <source>
        <dbReference type="EMBL" id="PEQ24907.1"/>
    </source>
</evidence>
<keyword evidence="3" id="KW-1185">Reference proteome</keyword>
<sequence>MGRAGLESSPLLLKSARALGIITAAPTAPQQKGGRPDMNLQRKSRQERDFPFSRRLFPWRQVPG</sequence>
<gene>
    <name evidence="2" type="ORF">CH238_05545</name>
</gene>
<name>A0A855A6M7_9FIRM</name>
<accession>A0A855A6M7</accession>
<feature type="region of interest" description="Disordered" evidence="1">
    <location>
        <begin position="25"/>
        <end position="64"/>
    </location>
</feature>
<dbReference type="AlphaFoldDB" id="A0A855A6M7"/>
<comment type="caution">
    <text evidence="2">The sequence shown here is derived from an EMBL/GenBank/DDBJ whole genome shotgun (WGS) entry which is preliminary data.</text>
</comment>
<protein>
    <submittedName>
        <fullName evidence="2">Uncharacterized protein</fullName>
    </submittedName>
</protein>
<evidence type="ECO:0000313" key="3">
    <source>
        <dbReference type="Proteomes" id="UP000220611"/>
    </source>
</evidence>
<dbReference type="EMBL" id="NOXF01000003">
    <property type="protein sequence ID" value="PEQ24907.1"/>
    <property type="molecule type" value="Genomic_DNA"/>
</dbReference>
<reference evidence="2 3" key="1">
    <citation type="submission" date="2017-07" db="EMBL/GenBank/DDBJ databases">
        <title>Prevalence of linear plasmids in Cutibacterium (Propionibacterium) acnes isolates obtained from prostatic tissue.</title>
        <authorList>
            <person name="Davidsson S."/>
            <person name="Carlsson J."/>
            <person name="Molling P."/>
            <person name="Andren O."/>
            <person name="Andersson S.-O."/>
            <person name="Brzuszkiewicz E."/>
            <person name="Poehlein A."/>
            <person name="Al-Zeer M."/>
            <person name="Brinkmann V."/>
            <person name="Scavenius C."/>
            <person name="Nazipi S."/>
            <person name="Soderquist B."/>
            <person name="Bruggemann H."/>
        </authorList>
    </citation>
    <scope>NUCLEOTIDE SEQUENCE [LARGE SCALE GENOMIC DNA]</scope>
    <source>
        <strain evidence="2 3">DSM 753</strain>
    </source>
</reference>